<keyword evidence="3" id="KW-0479">Metal-binding</keyword>
<reference evidence="10 11" key="1">
    <citation type="journal article" date="2024" name="Nat. Commun.">
        <title>Phylogenomics reveals the evolutionary origins of lichenization in chlorophyte algae.</title>
        <authorList>
            <person name="Puginier C."/>
            <person name="Libourel C."/>
            <person name="Otte J."/>
            <person name="Skaloud P."/>
            <person name="Haon M."/>
            <person name="Grisel S."/>
            <person name="Petersen M."/>
            <person name="Berrin J.G."/>
            <person name="Delaux P.M."/>
            <person name="Dal Grande F."/>
            <person name="Keller J."/>
        </authorList>
    </citation>
    <scope>NUCLEOTIDE SEQUENCE [LARGE SCALE GENOMIC DNA]</scope>
    <source>
        <strain evidence="10 11">SAG 245.80</strain>
    </source>
</reference>
<comment type="similarity">
    <text evidence="1">Belongs to the alpha-carbonic anhydrase family.</text>
</comment>
<dbReference type="GO" id="GO:0004089">
    <property type="term" value="F:carbonate dehydratase activity"/>
    <property type="evidence" value="ECO:0007669"/>
    <property type="project" value="UniProtKB-EC"/>
</dbReference>
<dbReference type="AlphaFoldDB" id="A0AAW1RW60"/>
<evidence type="ECO:0000256" key="4">
    <source>
        <dbReference type="ARBA" id="ARBA00022833"/>
    </source>
</evidence>
<evidence type="ECO:0000313" key="11">
    <source>
        <dbReference type="Proteomes" id="UP001445335"/>
    </source>
</evidence>
<feature type="transmembrane region" description="Helical" evidence="8">
    <location>
        <begin position="12"/>
        <end position="33"/>
    </location>
</feature>
<dbReference type="SUPFAM" id="SSF51069">
    <property type="entry name" value="Carbonic anhydrase"/>
    <property type="match status" value="1"/>
</dbReference>
<dbReference type="EC" id="4.2.1.1" evidence="2"/>
<sequence length="787" mass="80946">MTHPGKGSWLGLLAINLFVVYNAIRLCLAARLLTGLRTYLVPEPPGAEPPPQASPRGRGNAAQRRRSRQAEARPAGKNISVGGANKVTAIELPAAALAVAEGFQELEWLLLAGVLAPLNVAASEAAALALGWPRCATALAVCAGAAGYALFCLYTVAEKFGVGFKRERRNGLAFGVVLAAALAPLLALPPVLLMRFNTAGISLGLSDAAGWLSSELAARGVSLSVLDRVRVPRAYIDRTLALLAGGLAALLLPAALQAGRAARLVLLPPAWGREYLAVLAAQRALVALAAAAPAAACALWAAPVARALHVAPGALVLAQAGALLLCGALQAAAVRTLTQGFLSRGLVQWRARKQPPADPAAQPAKGAAKADGARVAIQSPEVSAEAATDVRAALVMIYSQRCQVAVQLLAPAVVSLALGAALLACAVQGGEWGPRRGAAVPDQAAALLGDVVAPMELYASAEAEAEGLAALYTFAANYCAASGAWLSKTCVTAAKRAAAPQVASAVQRSALLRSALVGFVACPCCARLAAASETTWGYTDAEGPRSWGGTCASGSRQSPVDLPARAPPGAGHGPLGQLHMDYARGAQASVLNTGHGTMQVNVAPGSWLCAGERKWQLLQWHFHAPSEHTRGGAREAMEAHLVHRDAQGRLAVLAVLLEAGTPSPNQALARALAAAPAIPGTAAPLPEPLDVAAEAAVLMKGPDPNPYPDLGANGEAHRPYLHYEGSLTTPPCSEGVDWLVLDRHGSIADNQVLAFEEYVGALRGVLATNARPLQPLGGRELEFDDFA</sequence>
<dbReference type="CDD" id="cd03124">
    <property type="entry name" value="alpha_CA_prokaryotic_like"/>
    <property type="match status" value="1"/>
</dbReference>
<dbReference type="Proteomes" id="UP001445335">
    <property type="component" value="Unassembled WGS sequence"/>
</dbReference>
<evidence type="ECO:0000313" key="10">
    <source>
        <dbReference type="EMBL" id="KAK9838365.1"/>
    </source>
</evidence>
<feature type="transmembrane region" description="Helical" evidence="8">
    <location>
        <begin position="138"/>
        <end position="157"/>
    </location>
</feature>
<organism evidence="10 11">
    <name type="scientific">Elliptochloris bilobata</name>
    <dbReference type="NCBI Taxonomy" id="381761"/>
    <lineage>
        <taxon>Eukaryota</taxon>
        <taxon>Viridiplantae</taxon>
        <taxon>Chlorophyta</taxon>
        <taxon>core chlorophytes</taxon>
        <taxon>Trebouxiophyceae</taxon>
        <taxon>Trebouxiophyceae incertae sedis</taxon>
        <taxon>Elliptochloris clade</taxon>
        <taxon>Elliptochloris</taxon>
    </lineage>
</organism>
<dbReference type="InterPro" id="IPR001148">
    <property type="entry name" value="CA_dom"/>
</dbReference>
<dbReference type="InterPro" id="IPR036398">
    <property type="entry name" value="CA_dom_sf"/>
</dbReference>
<feature type="transmembrane region" description="Helical" evidence="8">
    <location>
        <begin position="276"/>
        <end position="302"/>
    </location>
</feature>
<feature type="domain" description="Alpha-carbonic anhydrase" evidence="9">
    <location>
        <begin position="534"/>
        <end position="785"/>
    </location>
</feature>
<feature type="transmembrane region" description="Helical" evidence="8">
    <location>
        <begin position="314"/>
        <end position="333"/>
    </location>
</feature>
<keyword evidence="8" id="KW-0812">Transmembrane</keyword>
<dbReference type="Gene3D" id="3.10.200.10">
    <property type="entry name" value="Alpha carbonic anhydrase"/>
    <property type="match status" value="1"/>
</dbReference>
<feature type="transmembrane region" description="Helical" evidence="8">
    <location>
        <begin position="238"/>
        <end position="256"/>
    </location>
</feature>
<dbReference type="SMART" id="SM01057">
    <property type="entry name" value="Carb_anhydrase"/>
    <property type="match status" value="1"/>
</dbReference>
<protein>
    <recommendedName>
        <fullName evidence="2">carbonic anhydrase</fullName>
        <ecNumber evidence="2">4.2.1.1</ecNumber>
    </recommendedName>
</protein>
<dbReference type="EMBL" id="JALJOU010000019">
    <property type="protein sequence ID" value="KAK9838365.1"/>
    <property type="molecule type" value="Genomic_DNA"/>
</dbReference>
<keyword evidence="11" id="KW-1185">Reference proteome</keyword>
<dbReference type="PROSITE" id="PS51144">
    <property type="entry name" value="ALPHA_CA_2"/>
    <property type="match status" value="1"/>
</dbReference>
<evidence type="ECO:0000256" key="5">
    <source>
        <dbReference type="ARBA" id="ARBA00023239"/>
    </source>
</evidence>
<accession>A0AAW1RW60</accession>
<dbReference type="PANTHER" id="PTHR18952:SF265">
    <property type="entry name" value="CARBONIC ANHYDRASE"/>
    <property type="match status" value="1"/>
</dbReference>
<dbReference type="PANTHER" id="PTHR18952">
    <property type="entry name" value="CARBONIC ANHYDRASE"/>
    <property type="match status" value="1"/>
</dbReference>
<evidence type="ECO:0000259" key="9">
    <source>
        <dbReference type="PROSITE" id="PS51144"/>
    </source>
</evidence>
<keyword evidence="8" id="KW-1133">Transmembrane helix</keyword>
<feature type="region of interest" description="Disordered" evidence="7">
    <location>
        <begin position="43"/>
        <end position="79"/>
    </location>
</feature>
<dbReference type="InterPro" id="IPR023561">
    <property type="entry name" value="Carbonic_anhydrase_a-class"/>
</dbReference>
<comment type="catalytic activity">
    <reaction evidence="6">
        <text>hydrogencarbonate + H(+) = CO2 + H2O</text>
        <dbReference type="Rhea" id="RHEA:10748"/>
        <dbReference type="ChEBI" id="CHEBI:15377"/>
        <dbReference type="ChEBI" id="CHEBI:15378"/>
        <dbReference type="ChEBI" id="CHEBI:16526"/>
        <dbReference type="ChEBI" id="CHEBI:17544"/>
        <dbReference type="EC" id="4.2.1.1"/>
    </reaction>
</comment>
<keyword evidence="5" id="KW-0456">Lyase</keyword>
<evidence type="ECO:0000256" key="3">
    <source>
        <dbReference type="ARBA" id="ARBA00022723"/>
    </source>
</evidence>
<proteinExistence type="inferred from homology"/>
<comment type="caution">
    <text evidence="10">The sequence shown here is derived from an EMBL/GenBank/DDBJ whole genome shotgun (WGS) entry which is preliminary data.</text>
</comment>
<feature type="transmembrane region" description="Helical" evidence="8">
    <location>
        <begin position="169"/>
        <end position="188"/>
    </location>
</feature>
<gene>
    <name evidence="10" type="ORF">WJX81_007322</name>
</gene>
<dbReference type="Pfam" id="PF00194">
    <property type="entry name" value="Carb_anhydrase"/>
    <property type="match status" value="1"/>
</dbReference>
<dbReference type="InterPro" id="IPR041891">
    <property type="entry name" value="Alpha_CA_prokaryot-like"/>
</dbReference>
<dbReference type="GO" id="GO:0008270">
    <property type="term" value="F:zinc ion binding"/>
    <property type="evidence" value="ECO:0007669"/>
    <property type="project" value="InterPro"/>
</dbReference>
<evidence type="ECO:0000256" key="8">
    <source>
        <dbReference type="SAM" id="Phobius"/>
    </source>
</evidence>
<name>A0AAW1RW60_9CHLO</name>
<feature type="compositionally biased region" description="Pro residues" evidence="7">
    <location>
        <begin position="43"/>
        <end position="53"/>
    </location>
</feature>
<evidence type="ECO:0000256" key="6">
    <source>
        <dbReference type="ARBA" id="ARBA00048348"/>
    </source>
</evidence>
<keyword evidence="4" id="KW-0862">Zinc</keyword>
<evidence type="ECO:0000256" key="1">
    <source>
        <dbReference type="ARBA" id="ARBA00010718"/>
    </source>
</evidence>
<evidence type="ECO:0000256" key="2">
    <source>
        <dbReference type="ARBA" id="ARBA00012925"/>
    </source>
</evidence>
<evidence type="ECO:0000256" key="7">
    <source>
        <dbReference type="SAM" id="MobiDB-lite"/>
    </source>
</evidence>
<keyword evidence="8" id="KW-0472">Membrane</keyword>